<dbReference type="CDD" id="cd08305">
    <property type="entry name" value="Pyrin"/>
    <property type="match status" value="1"/>
</dbReference>
<reference evidence="4 5" key="1">
    <citation type="submission" date="2017-12" db="EMBL/GenBank/DDBJ databases">
        <title>High-resolution comparative analysis of great ape genomes.</title>
        <authorList>
            <person name="Pollen A."/>
            <person name="Hastie A."/>
            <person name="Hormozdiari F."/>
            <person name="Dougherty M."/>
            <person name="Liu R."/>
            <person name="Chaisson M."/>
            <person name="Hoppe E."/>
            <person name="Hill C."/>
            <person name="Pang A."/>
            <person name="Hillier L."/>
            <person name="Baker C."/>
            <person name="Armstrong J."/>
            <person name="Shendure J."/>
            <person name="Paten B."/>
            <person name="Wilson R."/>
            <person name="Chao H."/>
            <person name="Schneider V."/>
            <person name="Ventura M."/>
            <person name="Kronenberg Z."/>
            <person name="Murali S."/>
            <person name="Gordon D."/>
            <person name="Cantsilieris S."/>
            <person name="Munson K."/>
            <person name="Nelson B."/>
            <person name="Raja A."/>
            <person name="Underwood J."/>
            <person name="Diekhans M."/>
            <person name="Fiddes I."/>
            <person name="Haussler D."/>
            <person name="Eichler E."/>
        </authorList>
    </citation>
    <scope>NUCLEOTIDE SEQUENCE [LARGE SCALE GENOMIC DNA]</scope>
    <source>
        <strain evidence="4">Yerkes chimp pedigree #C0471</strain>
    </source>
</reference>
<dbReference type="InterPro" id="IPR040205">
    <property type="entry name" value="HIN-200"/>
</dbReference>
<dbReference type="Proteomes" id="UP000236370">
    <property type="component" value="Unassembled WGS sequence"/>
</dbReference>
<evidence type="ECO:0000259" key="3">
    <source>
        <dbReference type="PROSITE" id="PS50824"/>
    </source>
</evidence>
<proteinExistence type="inferred from homology"/>
<evidence type="ECO:0000313" key="4">
    <source>
        <dbReference type="EMBL" id="PNI30360.1"/>
    </source>
</evidence>
<protein>
    <submittedName>
        <fullName evidence="4">PYHIN1 isoform 1</fullName>
    </submittedName>
</protein>
<sequence length="150" mass="16805">MANNYKKIVLLKGLEVINDYHFRIVKSLLSNDLKLNPKMKEEYDKIQIADLMEEKFPGDAGLGKLIEFFKEIPTLGDLAETLKREKLKVANKIESIPVKGIIPSKKTKQKEVDPATPASTPSNRLTAKGAEETLGPQKRKKPSEEETGTK</sequence>
<dbReference type="PANTHER" id="PTHR12200:SF25">
    <property type="entry name" value="PYRIN AND HIN DOMAIN-CONTAINING PROTEIN 1"/>
    <property type="match status" value="1"/>
</dbReference>
<dbReference type="GO" id="GO:0002218">
    <property type="term" value="P:activation of innate immune response"/>
    <property type="evidence" value="ECO:0007669"/>
    <property type="project" value="InterPro"/>
</dbReference>
<evidence type="ECO:0000256" key="2">
    <source>
        <dbReference type="SAM" id="MobiDB-lite"/>
    </source>
</evidence>
<dbReference type="Gene3D" id="1.10.533.10">
    <property type="entry name" value="Death Domain, Fas"/>
    <property type="match status" value="1"/>
</dbReference>
<evidence type="ECO:0000256" key="1">
    <source>
        <dbReference type="ARBA" id="ARBA00008647"/>
    </source>
</evidence>
<dbReference type="PANTHER" id="PTHR12200">
    <property type="entry name" value="INTERFERON-INDUCIBLE PROTEIN AIM2 FAMILY MEMBER"/>
    <property type="match status" value="1"/>
</dbReference>
<evidence type="ECO:0000313" key="5">
    <source>
        <dbReference type="Proteomes" id="UP000236370"/>
    </source>
</evidence>
<accession>A0A2J8K5R0</accession>
<comment type="similarity">
    <text evidence="1">Belongs to the HIN-200 family.</text>
</comment>
<dbReference type="FunFam" id="1.10.533.10:FF:000011">
    <property type="entry name" value="Myeloid cell nuclear differentiation antigen"/>
    <property type="match status" value="1"/>
</dbReference>
<feature type="domain" description="Pyrin" evidence="3">
    <location>
        <begin position="1"/>
        <end position="88"/>
    </location>
</feature>
<feature type="region of interest" description="Disordered" evidence="2">
    <location>
        <begin position="104"/>
        <end position="150"/>
    </location>
</feature>
<dbReference type="EMBL" id="NBAG03000392">
    <property type="protein sequence ID" value="PNI30360.1"/>
    <property type="molecule type" value="Genomic_DNA"/>
</dbReference>
<name>A0A2J8K5R0_PANTR</name>
<gene>
    <name evidence="4" type="ORF">CK820_G0041405</name>
</gene>
<dbReference type="PROSITE" id="PS50824">
    <property type="entry name" value="DAPIN"/>
    <property type="match status" value="1"/>
</dbReference>
<dbReference type="SMART" id="SM01289">
    <property type="entry name" value="PYRIN"/>
    <property type="match status" value="1"/>
</dbReference>
<feature type="non-terminal residue" evidence="4">
    <location>
        <position position="150"/>
    </location>
</feature>
<dbReference type="InterPro" id="IPR004020">
    <property type="entry name" value="DAPIN"/>
</dbReference>
<dbReference type="Pfam" id="PF02758">
    <property type="entry name" value="PYRIN"/>
    <property type="match status" value="1"/>
</dbReference>
<organism evidence="4 5">
    <name type="scientific">Pan troglodytes</name>
    <name type="common">Chimpanzee</name>
    <dbReference type="NCBI Taxonomy" id="9598"/>
    <lineage>
        <taxon>Eukaryota</taxon>
        <taxon>Metazoa</taxon>
        <taxon>Chordata</taxon>
        <taxon>Craniata</taxon>
        <taxon>Vertebrata</taxon>
        <taxon>Euteleostomi</taxon>
        <taxon>Mammalia</taxon>
        <taxon>Eutheria</taxon>
        <taxon>Euarchontoglires</taxon>
        <taxon>Primates</taxon>
        <taxon>Haplorrhini</taxon>
        <taxon>Catarrhini</taxon>
        <taxon>Hominidae</taxon>
        <taxon>Pan</taxon>
    </lineage>
</organism>
<comment type="caution">
    <text evidence="4">The sequence shown here is derived from an EMBL/GenBank/DDBJ whole genome shotgun (WGS) entry which is preliminary data.</text>
</comment>
<dbReference type="AlphaFoldDB" id="A0A2J8K5R0"/>
<dbReference type="GO" id="GO:0035458">
    <property type="term" value="P:cellular response to interferon-beta"/>
    <property type="evidence" value="ECO:0007669"/>
    <property type="project" value="InterPro"/>
</dbReference>
<dbReference type="InterPro" id="IPR011029">
    <property type="entry name" value="DEATH-like_dom_sf"/>
</dbReference>